<proteinExistence type="predicted"/>
<reference evidence="3" key="1">
    <citation type="submission" date="2015-03" db="EMBL/GenBank/DDBJ databases">
        <authorList>
            <person name="Nijsse Bart"/>
        </authorList>
    </citation>
    <scope>NUCLEOTIDE SEQUENCE [LARGE SCALE GENOMIC DNA]</scope>
</reference>
<evidence type="ECO:0000313" key="3">
    <source>
        <dbReference type="Proteomes" id="UP000049855"/>
    </source>
</evidence>
<sequence>MKLTVFYDGQFWVGVLEEVIDEKLKAVRYVFGSEPYDWDVMNFVNQRMLSCISRAGKSIDVKMPVRPSNPKKLAREAAREVQRVGVSTFAQEAIKKDREALKLEHKVISKQLRQDLEKSKRDKKVQKNKKKKRGH</sequence>
<feature type="compositionally biased region" description="Basic residues" evidence="1">
    <location>
        <begin position="121"/>
        <end position="135"/>
    </location>
</feature>
<dbReference type="AlphaFoldDB" id="A0A0U1L5P0"/>
<organism evidence="2 3">
    <name type="scientific">Sporomusa ovata</name>
    <dbReference type="NCBI Taxonomy" id="2378"/>
    <lineage>
        <taxon>Bacteria</taxon>
        <taxon>Bacillati</taxon>
        <taxon>Bacillota</taxon>
        <taxon>Negativicutes</taxon>
        <taxon>Selenomonadales</taxon>
        <taxon>Sporomusaceae</taxon>
        <taxon>Sporomusa</taxon>
    </lineage>
</organism>
<keyword evidence="3" id="KW-1185">Reference proteome</keyword>
<gene>
    <name evidence="2" type="ORF">SpAn4DRAFT_4344</name>
</gene>
<dbReference type="PIRSF" id="PIRSF021328">
    <property type="entry name" value="UCP021328"/>
    <property type="match status" value="1"/>
</dbReference>
<feature type="region of interest" description="Disordered" evidence="1">
    <location>
        <begin position="114"/>
        <end position="135"/>
    </location>
</feature>
<evidence type="ECO:0000313" key="2">
    <source>
        <dbReference type="EMBL" id="CQR74980.1"/>
    </source>
</evidence>
<evidence type="ECO:0000256" key="1">
    <source>
        <dbReference type="SAM" id="MobiDB-lite"/>
    </source>
</evidence>
<dbReference type="EMBL" id="CTRP01000016">
    <property type="protein sequence ID" value="CQR74980.1"/>
    <property type="molecule type" value="Genomic_DNA"/>
</dbReference>
<dbReference type="Pfam" id="PF11208">
    <property type="entry name" value="DUF2992"/>
    <property type="match status" value="1"/>
</dbReference>
<evidence type="ECO:0008006" key="4">
    <source>
        <dbReference type="Google" id="ProtNLM"/>
    </source>
</evidence>
<dbReference type="RefSeq" id="WP_021171208.1">
    <property type="nucleotide sequence ID" value="NZ_CTRP01000016.1"/>
</dbReference>
<dbReference type="Proteomes" id="UP000049855">
    <property type="component" value="Unassembled WGS sequence"/>
</dbReference>
<dbReference type="InterPro" id="IPR016787">
    <property type="entry name" value="UCP021328"/>
</dbReference>
<protein>
    <recommendedName>
        <fullName evidence="4">DUF2992 domain-containing protein</fullName>
    </recommendedName>
</protein>
<name>A0A0U1L5P0_9FIRM</name>
<accession>A0A0U1L5P0</accession>